<dbReference type="GO" id="GO:0019029">
    <property type="term" value="C:helical viral capsid"/>
    <property type="evidence" value="ECO:0007669"/>
    <property type="project" value="UniProtKB-KW"/>
</dbReference>
<accession>A0A386AVS2</accession>
<sequence length="294" mass="32362">MSNPPEGGKPAPQLVPAANPQGNQPPPRQRPPPAERTGPEAVIEGRLTSLKEALRSERSAIEVTNACLETGGPRLQPTPDMRGDPTNLYNRPSTDILWDIKPKLISNNMATAEEMTRIAVKLEGLGVPTEQVTNVIIQFVCYCASASSSSYQDPRGTFEFTGGAIMADDVLGIIKELAGVRRVCRLYAPIAWNYMHLHNKPPSDWAAMGFNYNTRYAAFDFFDYVENEAAVKPNGGIVPRPTRAEYVAFNTYQRLALDKANNNDTYGNYNAAITGGRMGPEIERNFNNANNKKQ</sequence>
<evidence type="ECO:0000256" key="7">
    <source>
        <dbReference type="ARBA" id="ARBA00022844"/>
    </source>
</evidence>
<dbReference type="Pfam" id="PF00286">
    <property type="entry name" value="Flexi_CP"/>
    <property type="match status" value="1"/>
</dbReference>
<comment type="function">
    <text evidence="1">Required for genome encapsidation. Forms ribonucleoprotein complexes along with TGB1 helicase and viral RNA.</text>
</comment>
<evidence type="ECO:0000256" key="10">
    <source>
        <dbReference type="SAM" id="MobiDB-lite"/>
    </source>
</evidence>
<evidence type="ECO:0000256" key="3">
    <source>
        <dbReference type="ARBA" id="ARBA00007202"/>
    </source>
</evidence>
<evidence type="ECO:0000313" key="12">
    <source>
        <dbReference type="EMBL" id="AYC63232.1"/>
    </source>
</evidence>
<feature type="region of interest" description="Disordered" evidence="10">
    <location>
        <begin position="1"/>
        <end position="41"/>
    </location>
</feature>
<reference evidence="12" key="1">
    <citation type="submission" date="2018-01" db="EMBL/GenBank/DDBJ databases">
        <title>Molecular characterization of ligustrum virus A (Carlavirus, Betaflexiviridae) first isolated from Syringa Linn. by Small RNA sequencing in North China.</title>
        <authorList>
            <person name="Yang C."/>
            <person name="Han T."/>
        </authorList>
    </citation>
    <scope>NUCLEOTIDE SEQUENCE</scope>
    <source>
        <strain evidence="12">LVA-DX-xbm</strain>
    </source>
</reference>
<keyword evidence="8" id="KW-0687">Ribonucleoprotein</keyword>
<dbReference type="EMBL" id="MG865890">
    <property type="protein sequence ID" value="AYC63232.1"/>
    <property type="molecule type" value="Genomic_RNA"/>
</dbReference>
<evidence type="ECO:0000256" key="9">
    <source>
        <dbReference type="ARBA" id="ARBA00031336"/>
    </source>
</evidence>
<evidence type="ECO:0000256" key="4">
    <source>
        <dbReference type="ARBA" id="ARBA00018091"/>
    </source>
</evidence>
<keyword evidence="7" id="KW-0946">Virion</keyword>
<comment type="similarity">
    <text evidence="3">Belongs to the potexviruses coat protein family.</text>
</comment>
<organism evidence="12">
    <name type="scientific">Ligustrum virus A</name>
    <dbReference type="NCBI Taxonomy" id="1899566"/>
    <lineage>
        <taxon>Viruses</taxon>
        <taxon>Riboviria</taxon>
        <taxon>Orthornavirae</taxon>
        <taxon>Kitrinoviricota</taxon>
        <taxon>Alsuviricetes</taxon>
        <taxon>Tymovirales</taxon>
        <taxon>Betaflexiviridae</taxon>
        <taxon>Quinvirinae</taxon>
        <taxon>Carlavirus</taxon>
        <taxon>Carlavirus alphaligustri</taxon>
    </lineage>
</organism>
<dbReference type="PRINTS" id="PR00232">
    <property type="entry name" value="POTXCARLCOAT"/>
</dbReference>
<dbReference type="InterPro" id="IPR013569">
    <property type="entry name" value="Carlavirus_coat_N"/>
</dbReference>
<evidence type="ECO:0000259" key="11">
    <source>
        <dbReference type="PROSITE" id="PS00418"/>
    </source>
</evidence>
<protein>
    <recommendedName>
        <fullName evidence="4">Capsid protein</fullName>
    </recommendedName>
    <alternativeName>
        <fullName evidence="9">Coat protein</fullName>
    </alternativeName>
</protein>
<evidence type="ECO:0000256" key="2">
    <source>
        <dbReference type="ARBA" id="ARBA00004328"/>
    </source>
</evidence>
<keyword evidence="5" id="KW-1139">Helical capsid protein</keyword>
<dbReference type="PROSITE" id="PS00418">
    <property type="entry name" value="POTEX_CARLAVIRUS_COAT"/>
    <property type="match status" value="1"/>
</dbReference>
<dbReference type="Pfam" id="PF08358">
    <property type="entry name" value="Flexi_CP_N"/>
    <property type="match status" value="1"/>
</dbReference>
<dbReference type="GO" id="GO:0005198">
    <property type="term" value="F:structural molecule activity"/>
    <property type="evidence" value="ECO:0007669"/>
    <property type="project" value="InterPro"/>
</dbReference>
<name>A0A386AVS2_9VIRU</name>
<dbReference type="GO" id="GO:1990904">
    <property type="term" value="C:ribonucleoprotein complex"/>
    <property type="evidence" value="ECO:0007669"/>
    <property type="project" value="UniProtKB-KW"/>
</dbReference>
<feature type="domain" description="Potexviruses and carlaviruses coat protein" evidence="11">
    <location>
        <begin position="215"/>
        <end position="230"/>
    </location>
</feature>
<dbReference type="InterPro" id="IPR000052">
    <property type="entry name" value="Pltvir_coat"/>
</dbReference>
<evidence type="ECO:0000256" key="6">
    <source>
        <dbReference type="ARBA" id="ARBA00022561"/>
    </source>
</evidence>
<comment type="subcellular location">
    <subcellularLocation>
        <location evidence="2">Virion</location>
    </subcellularLocation>
</comment>
<proteinExistence type="inferred from homology"/>
<keyword evidence="6 12" id="KW-0167">Capsid protein</keyword>
<evidence type="ECO:0000256" key="1">
    <source>
        <dbReference type="ARBA" id="ARBA00004032"/>
    </source>
</evidence>
<evidence type="ECO:0000256" key="8">
    <source>
        <dbReference type="ARBA" id="ARBA00023274"/>
    </source>
</evidence>
<evidence type="ECO:0000256" key="5">
    <source>
        <dbReference type="ARBA" id="ARBA00022497"/>
    </source>
</evidence>
<feature type="compositionally biased region" description="Pro residues" evidence="10">
    <location>
        <begin position="23"/>
        <end position="34"/>
    </location>
</feature>